<organism evidence="1 2">
    <name type="scientific">Nephila pilipes</name>
    <name type="common">Giant wood spider</name>
    <name type="synonym">Nephila maculata</name>
    <dbReference type="NCBI Taxonomy" id="299642"/>
    <lineage>
        <taxon>Eukaryota</taxon>
        <taxon>Metazoa</taxon>
        <taxon>Ecdysozoa</taxon>
        <taxon>Arthropoda</taxon>
        <taxon>Chelicerata</taxon>
        <taxon>Arachnida</taxon>
        <taxon>Araneae</taxon>
        <taxon>Araneomorphae</taxon>
        <taxon>Entelegynae</taxon>
        <taxon>Araneoidea</taxon>
        <taxon>Nephilidae</taxon>
        <taxon>Nephila</taxon>
    </lineage>
</organism>
<dbReference type="EMBL" id="BMAW01044078">
    <property type="protein sequence ID" value="GFS42730.1"/>
    <property type="molecule type" value="Genomic_DNA"/>
</dbReference>
<dbReference type="Proteomes" id="UP000887013">
    <property type="component" value="Unassembled WGS sequence"/>
</dbReference>
<proteinExistence type="predicted"/>
<name>A0A8X6MDM4_NEPPI</name>
<comment type="caution">
    <text evidence="1">The sequence shown here is derived from an EMBL/GenBank/DDBJ whole genome shotgun (WGS) entry which is preliminary data.</text>
</comment>
<reference evidence="1" key="1">
    <citation type="submission" date="2020-08" db="EMBL/GenBank/DDBJ databases">
        <title>Multicomponent nature underlies the extraordinary mechanical properties of spider dragline silk.</title>
        <authorList>
            <person name="Kono N."/>
            <person name="Nakamura H."/>
            <person name="Mori M."/>
            <person name="Yoshida Y."/>
            <person name="Ohtoshi R."/>
            <person name="Malay A.D."/>
            <person name="Moran D.A.P."/>
            <person name="Tomita M."/>
            <person name="Numata K."/>
            <person name="Arakawa K."/>
        </authorList>
    </citation>
    <scope>NUCLEOTIDE SEQUENCE</scope>
</reference>
<gene>
    <name evidence="1" type="ORF">NPIL_468401</name>
</gene>
<dbReference type="AlphaFoldDB" id="A0A8X6MDM4"/>
<protein>
    <submittedName>
        <fullName evidence="1">Uncharacterized protein</fullName>
    </submittedName>
</protein>
<accession>A0A8X6MDM4</accession>
<evidence type="ECO:0000313" key="2">
    <source>
        <dbReference type="Proteomes" id="UP000887013"/>
    </source>
</evidence>
<keyword evidence="2" id="KW-1185">Reference proteome</keyword>
<evidence type="ECO:0000313" key="1">
    <source>
        <dbReference type="EMBL" id="GFS42730.1"/>
    </source>
</evidence>
<sequence length="66" mass="7320">MQTAKAGSPHKCKYKIRAVQSKSKPVAKIKENQTDSSCGPFRIIATKEKTGTKWKSRDCEDPDHSG</sequence>